<dbReference type="Gene3D" id="2.40.110.10">
    <property type="entry name" value="Butyryl-CoA Dehydrogenase, subunit A, domain 2"/>
    <property type="match status" value="1"/>
</dbReference>
<comment type="cofactor">
    <cofactor evidence="1 6">
        <name>FAD</name>
        <dbReference type="ChEBI" id="CHEBI:57692"/>
    </cofactor>
</comment>
<dbReference type="InterPro" id="IPR006091">
    <property type="entry name" value="Acyl-CoA_Oxase/DH_mid-dom"/>
</dbReference>
<dbReference type="AlphaFoldDB" id="A0A7Z1AZV8"/>
<dbReference type="EMBL" id="MSIF01000001">
    <property type="protein sequence ID" value="OLF13929.1"/>
    <property type="molecule type" value="Genomic_DNA"/>
</dbReference>
<dbReference type="SUPFAM" id="SSF56645">
    <property type="entry name" value="Acyl-CoA dehydrogenase NM domain-like"/>
    <property type="match status" value="1"/>
</dbReference>
<dbReference type="InterPro" id="IPR009100">
    <property type="entry name" value="AcylCoA_DH/oxidase_NM_dom_sf"/>
</dbReference>
<dbReference type="GO" id="GO:0016627">
    <property type="term" value="F:oxidoreductase activity, acting on the CH-CH group of donors"/>
    <property type="evidence" value="ECO:0007669"/>
    <property type="project" value="InterPro"/>
</dbReference>
<comment type="caution">
    <text evidence="10">The sequence shown here is derived from an EMBL/GenBank/DDBJ whole genome shotgun (WGS) entry which is preliminary data.</text>
</comment>
<dbReference type="Proteomes" id="UP000185696">
    <property type="component" value="Unassembled WGS sequence"/>
</dbReference>
<keyword evidence="11" id="KW-1185">Reference proteome</keyword>
<reference evidence="10 11" key="1">
    <citation type="submission" date="2016-12" db="EMBL/GenBank/DDBJ databases">
        <title>The draft genome sequence of Actinophytocola xinjiangensis.</title>
        <authorList>
            <person name="Wang W."/>
            <person name="Yuan L."/>
        </authorList>
    </citation>
    <scope>NUCLEOTIDE SEQUENCE [LARGE SCALE GENOMIC DNA]</scope>
    <source>
        <strain evidence="10 11">CGMCC 4.4663</strain>
    </source>
</reference>
<keyword evidence="4 6" id="KW-0274">FAD</keyword>
<dbReference type="InterPro" id="IPR009075">
    <property type="entry name" value="AcylCo_DH/oxidase_C"/>
</dbReference>
<evidence type="ECO:0008006" key="12">
    <source>
        <dbReference type="Google" id="ProtNLM"/>
    </source>
</evidence>
<dbReference type="Gene3D" id="1.20.140.10">
    <property type="entry name" value="Butyryl-CoA Dehydrogenase, subunit A, domain 3"/>
    <property type="match status" value="1"/>
</dbReference>
<dbReference type="Pfam" id="PF02771">
    <property type="entry name" value="Acyl-CoA_dh_N"/>
    <property type="match status" value="1"/>
</dbReference>
<evidence type="ECO:0000256" key="3">
    <source>
        <dbReference type="ARBA" id="ARBA00022630"/>
    </source>
</evidence>
<evidence type="ECO:0000256" key="6">
    <source>
        <dbReference type="RuleBase" id="RU362125"/>
    </source>
</evidence>
<dbReference type="InterPro" id="IPR036250">
    <property type="entry name" value="AcylCo_DH-like_C"/>
</dbReference>
<gene>
    <name evidence="10" type="ORF">BLA60_01730</name>
</gene>
<accession>A0A7Z1AZV8</accession>
<evidence type="ECO:0000259" key="7">
    <source>
        <dbReference type="Pfam" id="PF00441"/>
    </source>
</evidence>
<dbReference type="Gene3D" id="1.10.540.10">
    <property type="entry name" value="Acyl-CoA dehydrogenase/oxidase, N-terminal domain"/>
    <property type="match status" value="1"/>
</dbReference>
<dbReference type="InterPro" id="IPR046373">
    <property type="entry name" value="Acyl-CoA_Oxase/DH_mid-dom_sf"/>
</dbReference>
<keyword evidence="3 6" id="KW-0285">Flavoprotein</keyword>
<feature type="domain" description="Acyl-CoA dehydrogenase/oxidase C-terminal" evidence="7">
    <location>
        <begin position="218"/>
        <end position="362"/>
    </location>
</feature>
<protein>
    <recommendedName>
        <fullName evidence="12">Acyl-CoA dehydrogenase</fullName>
    </recommendedName>
</protein>
<dbReference type="InterPro" id="IPR052161">
    <property type="entry name" value="Mycobact_Acyl-CoA_DH"/>
</dbReference>
<evidence type="ECO:0000256" key="1">
    <source>
        <dbReference type="ARBA" id="ARBA00001974"/>
    </source>
</evidence>
<dbReference type="GO" id="GO:0050660">
    <property type="term" value="F:flavin adenine dinucleotide binding"/>
    <property type="evidence" value="ECO:0007669"/>
    <property type="project" value="InterPro"/>
</dbReference>
<dbReference type="Pfam" id="PF02770">
    <property type="entry name" value="Acyl-CoA_dh_M"/>
    <property type="match status" value="1"/>
</dbReference>
<proteinExistence type="inferred from homology"/>
<name>A0A7Z1AZV8_9PSEU</name>
<feature type="domain" description="Acyl-CoA oxidase/dehydrogenase middle" evidence="8">
    <location>
        <begin position="114"/>
        <end position="199"/>
    </location>
</feature>
<dbReference type="GO" id="GO:0005886">
    <property type="term" value="C:plasma membrane"/>
    <property type="evidence" value="ECO:0007669"/>
    <property type="project" value="TreeGrafter"/>
</dbReference>
<comment type="similarity">
    <text evidence="2 6">Belongs to the acyl-CoA dehydrogenase family.</text>
</comment>
<keyword evidence="5 6" id="KW-0560">Oxidoreductase</keyword>
<dbReference type="OrthoDB" id="9780544at2"/>
<evidence type="ECO:0000256" key="5">
    <source>
        <dbReference type="ARBA" id="ARBA00023002"/>
    </source>
</evidence>
<evidence type="ECO:0000313" key="10">
    <source>
        <dbReference type="EMBL" id="OLF13929.1"/>
    </source>
</evidence>
<dbReference type="RefSeq" id="WP_075130877.1">
    <property type="nucleotide sequence ID" value="NZ_MSIF01000001.1"/>
</dbReference>
<evidence type="ECO:0000259" key="8">
    <source>
        <dbReference type="Pfam" id="PF02770"/>
    </source>
</evidence>
<feature type="domain" description="Acyl-CoA dehydrogenase/oxidase N-terminal" evidence="9">
    <location>
        <begin position="3"/>
        <end position="110"/>
    </location>
</feature>
<sequence length="367" mass="39557">MDDEALRARVRAFLAAHWSAEDRHDPVAVRRFRALATEHGYLFGWVPRELGGSGTPGQPLAARVIAEEFAAVRAPGEPDGMSVAMLVPTLLEWGSDEQRRRFVPPTLTGELTWCQGYSEPTAGSDLGSLRTTAHADGAGWEITGTKIWTSGATEASHMFLLARTEPDTTDRSGLSYFLLTMAQPGVLVRPLRQLTGQAGFAEVTLAGARTTELVGERGRGWEVSRSTLRHERSMVGGPARHERLFAALLRLASTPRPDGTTALADPLVRDELVGLHALVEQQRLAGRLRDSGDSGNLLPLTAKLAGTVIAERVSALALRLLDTDVLHGPDRTRWLHQWLGSLGIAIAAGTSNVQRDIIAARGLGLPS</sequence>
<dbReference type="Pfam" id="PF00441">
    <property type="entry name" value="Acyl-CoA_dh_1"/>
    <property type="match status" value="1"/>
</dbReference>
<dbReference type="InterPro" id="IPR013786">
    <property type="entry name" value="AcylCoA_DH/ox_N"/>
</dbReference>
<evidence type="ECO:0000256" key="2">
    <source>
        <dbReference type="ARBA" id="ARBA00009347"/>
    </source>
</evidence>
<dbReference type="SUPFAM" id="SSF47203">
    <property type="entry name" value="Acyl-CoA dehydrogenase C-terminal domain-like"/>
    <property type="match status" value="1"/>
</dbReference>
<dbReference type="PANTHER" id="PTHR43292">
    <property type="entry name" value="ACYL-COA DEHYDROGENASE"/>
    <property type="match status" value="1"/>
</dbReference>
<evidence type="ECO:0000259" key="9">
    <source>
        <dbReference type="Pfam" id="PF02771"/>
    </source>
</evidence>
<evidence type="ECO:0000256" key="4">
    <source>
        <dbReference type="ARBA" id="ARBA00022827"/>
    </source>
</evidence>
<evidence type="ECO:0000313" key="11">
    <source>
        <dbReference type="Proteomes" id="UP000185696"/>
    </source>
</evidence>
<organism evidence="10 11">
    <name type="scientific">Actinophytocola xinjiangensis</name>
    <dbReference type="NCBI Taxonomy" id="485602"/>
    <lineage>
        <taxon>Bacteria</taxon>
        <taxon>Bacillati</taxon>
        <taxon>Actinomycetota</taxon>
        <taxon>Actinomycetes</taxon>
        <taxon>Pseudonocardiales</taxon>
        <taxon>Pseudonocardiaceae</taxon>
    </lineage>
</organism>
<dbReference type="PANTHER" id="PTHR43292:SF3">
    <property type="entry name" value="ACYL-COA DEHYDROGENASE FADE29"/>
    <property type="match status" value="1"/>
</dbReference>
<dbReference type="InterPro" id="IPR037069">
    <property type="entry name" value="AcylCoA_DH/ox_N_sf"/>
</dbReference>